<keyword evidence="1 3" id="KW-0547">Nucleotide-binding</keyword>
<dbReference type="GO" id="GO:0005524">
    <property type="term" value="F:ATP binding"/>
    <property type="evidence" value="ECO:0007669"/>
    <property type="project" value="UniProtKB-UniRule"/>
</dbReference>
<keyword evidence="2 3" id="KW-0067">ATP-binding</keyword>
<evidence type="ECO:0000313" key="6">
    <source>
        <dbReference type="Proteomes" id="UP000198916"/>
    </source>
</evidence>
<evidence type="ECO:0000256" key="3">
    <source>
        <dbReference type="PROSITE-ProRule" id="PRU00492"/>
    </source>
</evidence>
<dbReference type="Proteomes" id="UP000198916">
    <property type="component" value="Unassembled WGS sequence"/>
</dbReference>
<dbReference type="RefSeq" id="WP_090609067.1">
    <property type="nucleotide sequence ID" value="NZ_FNZR01000013.1"/>
</dbReference>
<evidence type="ECO:0000259" key="4">
    <source>
        <dbReference type="PROSITE" id="PS51161"/>
    </source>
</evidence>
<dbReference type="EMBL" id="FNZR01000013">
    <property type="protein sequence ID" value="SEL90920.1"/>
    <property type="molecule type" value="Genomic_DNA"/>
</dbReference>
<accession>A0A1H7U1H5</accession>
<sequence length="278" mass="31924">MQVKKYSGELVTFDVNRLKGSLSKSGASPDVVDGVWDTMKPMVYDGMSTSDLYRLAFRLLKREADSFAARYSLKRALKDLGPAGYYFEQWVARLFRHAHYQTITGQLLVGNAVTHEVDVVAQKDDELLLIECKFRNTDDAKITVTTPMYFLSRVKDFEGREFTFFGRQLSFTAGWLVTNAYMTTDSIRFSQYYGLNLLAWDYPEESSIKRRVDNAGLYPVTCLTTLNKAEKDQLLVRRCILVKDLLEDETHLAALDCAPRKKRRIIQEATELVNYQNT</sequence>
<keyword evidence="6" id="KW-1185">Reference proteome</keyword>
<dbReference type="SUPFAM" id="SSF52980">
    <property type="entry name" value="Restriction endonuclease-like"/>
    <property type="match status" value="1"/>
</dbReference>
<dbReference type="AlphaFoldDB" id="A0A1H7U1H5"/>
<reference evidence="6" key="1">
    <citation type="submission" date="2016-10" db="EMBL/GenBank/DDBJ databases">
        <authorList>
            <person name="Varghese N."/>
            <person name="Submissions S."/>
        </authorList>
    </citation>
    <scope>NUCLEOTIDE SEQUENCE [LARGE SCALE GENOMIC DNA]</scope>
    <source>
        <strain evidence="6">Jip14</strain>
    </source>
</reference>
<keyword evidence="5" id="KW-0378">Hydrolase</keyword>
<dbReference type="GO" id="GO:0004519">
    <property type="term" value="F:endonuclease activity"/>
    <property type="evidence" value="ECO:0007669"/>
    <property type="project" value="UniProtKB-KW"/>
</dbReference>
<feature type="domain" description="ATP-cone" evidence="4">
    <location>
        <begin position="1"/>
        <end position="82"/>
    </location>
</feature>
<evidence type="ECO:0000256" key="2">
    <source>
        <dbReference type="ARBA" id="ARBA00022840"/>
    </source>
</evidence>
<dbReference type="GO" id="GO:0009307">
    <property type="term" value="P:DNA restriction-modification system"/>
    <property type="evidence" value="ECO:0007669"/>
    <property type="project" value="InterPro"/>
</dbReference>
<dbReference type="GO" id="GO:0003677">
    <property type="term" value="F:DNA binding"/>
    <property type="evidence" value="ECO:0007669"/>
    <property type="project" value="InterPro"/>
</dbReference>
<dbReference type="Gene3D" id="3.40.1350.10">
    <property type="match status" value="1"/>
</dbReference>
<evidence type="ECO:0000313" key="5">
    <source>
        <dbReference type="EMBL" id="SEL90920.1"/>
    </source>
</evidence>
<dbReference type="InterPro" id="IPR011856">
    <property type="entry name" value="tRNA_endonuc-like_dom_sf"/>
</dbReference>
<organism evidence="5 6">
    <name type="scientific">Parapedobacter koreensis</name>
    <dbReference type="NCBI Taxonomy" id="332977"/>
    <lineage>
        <taxon>Bacteria</taxon>
        <taxon>Pseudomonadati</taxon>
        <taxon>Bacteroidota</taxon>
        <taxon>Sphingobacteriia</taxon>
        <taxon>Sphingobacteriales</taxon>
        <taxon>Sphingobacteriaceae</taxon>
        <taxon>Parapedobacter</taxon>
    </lineage>
</organism>
<keyword evidence="5" id="KW-0255">Endonuclease</keyword>
<evidence type="ECO:0000256" key="1">
    <source>
        <dbReference type="ARBA" id="ARBA00022741"/>
    </source>
</evidence>
<name>A0A1H7U1H5_9SPHI</name>
<dbReference type="OrthoDB" id="320396at2"/>
<proteinExistence type="predicted"/>
<protein>
    <submittedName>
        <fullName evidence="5">Restriction endonuclease</fullName>
    </submittedName>
</protein>
<dbReference type="InterPro" id="IPR007560">
    <property type="entry name" value="Restrct_endonuc_IV_Mrr"/>
</dbReference>
<dbReference type="PROSITE" id="PS51161">
    <property type="entry name" value="ATP_CONE"/>
    <property type="match status" value="1"/>
</dbReference>
<gene>
    <name evidence="5" type="ORF">SAMN05421740_11345</name>
</gene>
<dbReference type="STRING" id="332977.SAMN05421740_11345"/>
<dbReference type="Pfam" id="PF04471">
    <property type="entry name" value="Mrr_cat"/>
    <property type="match status" value="1"/>
</dbReference>
<dbReference type="InterPro" id="IPR011335">
    <property type="entry name" value="Restrct_endonuc-II-like"/>
</dbReference>
<dbReference type="InterPro" id="IPR005144">
    <property type="entry name" value="ATP-cone_dom"/>
</dbReference>
<keyword evidence="5" id="KW-0540">Nuclease</keyword>